<proteinExistence type="inferred from homology"/>
<reference evidence="9 10" key="1">
    <citation type="submission" date="2016-10" db="EMBL/GenBank/DDBJ databases">
        <authorList>
            <person name="de Groot N.N."/>
        </authorList>
    </citation>
    <scope>NUCLEOTIDE SEQUENCE [LARGE SCALE GENOMIC DNA]</scope>
    <source>
        <strain evidence="9 10">DSM 27630</strain>
    </source>
</reference>
<evidence type="ECO:0000256" key="2">
    <source>
        <dbReference type="ARBA" id="ARBA00022448"/>
    </source>
</evidence>
<dbReference type="PANTHER" id="PTHR43005">
    <property type="entry name" value="BLR7065 PROTEIN"/>
    <property type="match status" value="1"/>
</dbReference>
<evidence type="ECO:0000256" key="4">
    <source>
        <dbReference type="ARBA" id="ARBA00022692"/>
    </source>
</evidence>
<dbReference type="SUPFAM" id="SSF161098">
    <property type="entry name" value="MetI-like"/>
    <property type="match status" value="1"/>
</dbReference>
<dbReference type="GO" id="GO:0055085">
    <property type="term" value="P:transmembrane transport"/>
    <property type="evidence" value="ECO:0007669"/>
    <property type="project" value="InterPro"/>
</dbReference>
<keyword evidence="5 7" id="KW-1133">Transmembrane helix</keyword>
<dbReference type="SUPFAM" id="SSF160964">
    <property type="entry name" value="MalF N-terminal region-like"/>
    <property type="match status" value="1"/>
</dbReference>
<dbReference type="InterPro" id="IPR000515">
    <property type="entry name" value="MetI-like"/>
</dbReference>
<dbReference type="Gene3D" id="1.10.3720.10">
    <property type="entry name" value="MetI-like"/>
    <property type="match status" value="1"/>
</dbReference>
<feature type="transmembrane region" description="Helical" evidence="7">
    <location>
        <begin position="160"/>
        <end position="178"/>
    </location>
</feature>
<keyword evidence="4 7" id="KW-0812">Transmembrane</keyword>
<gene>
    <name evidence="9" type="ORF">SAMN04489868_11414</name>
</gene>
<keyword evidence="10" id="KW-1185">Reference proteome</keyword>
<protein>
    <submittedName>
        <fullName evidence="9">Carbohydrate ABC transporter membrane protein 1, CUT1 family</fullName>
    </submittedName>
</protein>
<evidence type="ECO:0000256" key="7">
    <source>
        <dbReference type="RuleBase" id="RU363032"/>
    </source>
</evidence>
<sequence length="302" mass="33613">MQNHQNRPQKRKTKNRQMFKQAAWFLTPSLLLLLIFFIGPIIMTLFFSFTNLSLTGVAAQNIQFVGFQNFVQLFKDPKFFSSFKNTLIFLLFSGIIGQQVLGFLLAVLMKNKHKAFRKIVGGTVMAGWVTPELIVAIIFVSFLHDGGTLNRFMAGLQLQPISWLFTFPMVSVVVANIWQGSALSMLMFQSALDGIPNDIEDAAKIDGATAWQRMWKITIPMIKSTIFTNLVIITLSTLGVFTLLYTMTGGGPSGATSTLPVLMYEQAFVNYQLGYGTAISLIILGIGIILSLGYIRLLKTED</sequence>
<dbReference type="PROSITE" id="PS50928">
    <property type="entry name" value="ABC_TM1"/>
    <property type="match status" value="1"/>
</dbReference>
<dbReference type="AlphaFoldDB" id="A0A1I3C612"/>
<evidence type="ECO:0000259" key="8">
    <source>
        <dbReference type="PROSITE" id="PS50928"/>
    </source>
</evidence>
<feature type="transmembrane region" description="Helical" evidence="7">
    <location>
        <begin position="21"/>
        <end position="47"/>
    </location>
</feature>
<evidence type="ECO:0000313" key="10">
    <source>
        <dbReference type="Proteomes" id="UP000198668"/>
    </source>
</evidence>
<name>A0A1I3C612_9LACT</name>
<feature type="transmembrane region" description="Helical" evidence="7">
    <location>
        <begin position="273"/>
        <end position="295"/>
    </location>
</feature>
<comment type="subcellular location">
    <subcellularLocation>
        <location evidence="1 7">Cell membrane</location>
        <topology evidence="1 7">Multi-pass membrane protein</topology>
    </subcellularLocation>
</comment>
<feature type="domain" description="ABC transmembrane type-1" evidence="8">
    <location>
        <begin position="84"/>
        <end position="294"/>
    </location>
</feature>
<dbReference type="CDD" id="cd06261">
    <property type="entry name" value="TM_PBP2"/>
    <property type="match status" value="1"/>
</dbReference>
<keyword evidence="2 7" id="KW-0813">Transport</keyword>
<dbReference type="Proteomes" id="UP000198668">
    <property type="component" value="Unassembled WGS sequence"/>
</dbReference>
<feature type="transmembrane region" description="Helical" evidence="7">
    <location>
        <begin position="87"/>
        <end position="107"/>
    </location>
</feature>
<dbReference type="RefSeq" id="WP_047390652.1">
    <property type="nucleotide sequence ID" value="NZ_FOQE01000014.1"/>
</dbReference>
<dbReference type="InterPro" id="IPR035906">
    <property type="entry name" value="MetI-like_sf"/>
</dbReference>
<dbReference type="Pfam" id="PF00528">
    <property type="entry name" value="BPD_transp_1"/>
    <property type="match status" value="1"/>
</dbReference>
<evidence type="ECO:0000256" key="1">
    <source>
        <dbReference type="ARBA" id="ARBA00004651"/>
    </source>
</evidence>
<evidence type="ECO:0000313" key="9">
    <source>
        <dbReference type="EMBL" id="SFH70025.1"/>
    </source>
</evidence>
<feature type="transmembrane region" description="Helical" evidence="7">
    <location>
        <begin position="226"/>
        <end position="247"/>
    </location>
</feature>
<dbReference type="GO" id="GO:0005886">
    <property type="term" value="C:plasma membrane"/>
    <property type="evidence" value="ECO:0007669"/>
    <property type="project" value="UniProtKB-SubCell"/>
</dbReference>
<evidence type="ECO:0000256" key="5">
    <source>
        <dbReference type="ARBA" id="ARBA00022989"/>
    </source>
</evidence>
<organism evidence="9 10">
    <name type="scientific">Pisciglobus halotolerans</name>
    <dbReference type="NCBI Taxonomy" id="745365"/>
    <lineage>
        <taxon>Bacteria</taxon>
        <taxon>Bacillati</taxon>
        <taxon>Bacillota</taxon>
        <taxon>Bacilli</taxon>
        <taxon>Lactobacillales</taxon>
        <taxon>Carnobacteriaceae</taxon>
    </lineage>
</organism>
<keyword evidence="3" id="KW-1003">Cell membrane</keyword>
<dbReference type="EMBL" id="FOQE01000014">
    <property type="protein sequence ID" value="SFH70025.1"/>
    <property type="molecule type" value="Genomic_DNA"/>
</dbReference>
<feature type="transmembrane region" description="Helical" evidence="7">
    <location>
        <begin position="119"/>
        <end position="140"/>
    </location>
</feature>
<dbReference type="PANTHER" id="PTHR43005:SF1">
    <property type="entry name" value="SPERMIDINE_PUTRESCINE TRANSPORT SYSTEM PERMEASE PROTEIN"/>
    <property type="match status" value="1"/>
</dbReference>
<keyword evidence="6 7" id="KW-0472">Membrane</keyword>
<evidence type="ECO:0000256" key="6">
    <source>
        <dbReference type="ARBA" id="ARBA00023136"/>
    </source>
</evidence>
<dbReference type="OrthoDB" id="2168559at2"/>
<evidence type="ECO:0000256" key="3">
    <source>
        <dbReference type="ARBA" id="ARBA00022475"/>
    </source>
</evidence>
<accession>A0A1I3C612</accession>
<comment type="similarity">
    <text evidence="7">Belongs to the binding-protein-dependent transport system permease family.</text>
</comment>